<accession>A0A839EJF5</accession>
<sequence length="96" mass="10892">MRSLFFAAALAVGFVAADSHAQEMPVVDTTAPSVNSQTVRRAPEQDAMSARVRKNRPARRTYAREDSRRQLTAEYNRRARVFGRASADRWLAIQRQ</sequence>
<feature type="region of interest" description="Disordered" evidence="1">
    <location>
        <begin position="29"/>
        <end position="69"/>
    </location>
</feature>
<evidence type="ECO:0000256" key="2">
    <source>
        <dbReference type="SAM" id="SignalP"/>
    </source>
</evidence>
<feature type="compositionally biased region" description="Basic residues" evidence="1">
    <location>
        <begin position="51"/>
        <end position="61"/>
    </location>
</feature>
<reference evidence="3 4" key="1">
    <citation type="submission" date="2020-07" db="EMBL/GenBank/DDBJ databases">
        <title>Genomic Encyclopedia of Type Strains, Phase IV (KMG-V): Genome sequencing to study the core and pangenomes of soil and plant-associated prokaryotes.</title>
        <authorList>
            <person name="Whitman W."/>
        </authorList>
    </citation>
    <scope>NUCLEOTIDE SEQUENCE [LARGE SCALE GENOMIC DNA]</scope>
    <source>
        <strain evidence="3 4">AN3</strain>
    </source>
</reference>
<proteinExistence type="predicted"/>
<organism evidence="3 4">
    <name type="scientific">Phyllobacterium myrsinacearum</name>
    <dbReference type="NCBI Taxonomy" id="28101"/>
    <lineage>
        <taxon>Bacteria</taxon>
        <taxon>Pseudomonadati</taxon>
        <taxon>Pseudomonadota</taxon>
        <taxon>Alphaproteobacteria</taxon>
        <taxon>Hyphomicrobiales</taxon>
        <taxon>Phyllobacteriaceae</taxon>
        <taxon>Phyllobacterium</taxon>
    </lineage>
</organism>
<dbReference type="Proteomes" id="UP000549052">
    <property type="component" value="Unassembled WGS sequence"/>
</dbReference>
<comment type="caution">
    <text evidence="3">The sequence shown here is derived from an EMBL/GenBank/DDBJ whole genome shotgun (WGS) entry which is preliminary data.</text>
</comment>
<evidence type="ECO:0000256" key="1">
    <source>
        <dbReference type="SAM" id="MobiDB-lite"/>
    </source>
</evidence>
<keyword evidence="4" id="KW-1185">Reference proteome</keyword>
<protein>
    <recommendedName>
        <fullName evidence="5">BA14K family protein</fullName>
    </recommendedName>
</protein>
<dbReference type="AlphaFoldDB" id="A0A839EJF5"/>
<feature type="compositionally biased region" description="Polar residues" evidence="1">
    <location>
        <begin position="30"/>
        <end position="39"/>
    </location>
</feature>
<feature type="chain" id="PRO_5032290513" description="BA14K family protein" evidence="2">
    <location>
        <begin position="22"/>
        <end position="96"/>
    </location>
</feature>
<name>A0A839EJF5_9HYPH</name>
<evidence type="ECO:0000313" key="4">
    <source>
        <dbReference type="Proteomes" id="UP000549052"/>
    </source>
</evidence>
<evidence type="ECO:0008006" key="5">
    <source>
        <dbReference type="Google" id="ProtNLM"/>
    </source>
</evidence>
<evidence type="ECO:0000313" key="3">
    <source>
        <dbReference type="EMBL" id="MBA8876637.1"/>
    </source>
</evidence>
<dbReference type="RefSeq" id="WP_182547413.1">
    <property type="nucleotide sequence ID" value="NZ_JACGXN010000001.1"/>
</dbReference>
<gene>
    <name evidence="3" type="ORF">FHW16_000319</name>
</gene>
<keyword evidence="2" id="KW-0732">Signal</keyword>
<dbReference type="EMBL" id="JACGXN010000001">
    <property type="protein sequence ID" value="MBA8876637.1"/>
    <property type="molecule type" value="Genomic_DNA"/>
</dbReference>
<feature type="signal peptide" evidence="2">
    <location>
        <begin position="1"/>
        <end position="21"/>
    </location>
</feature>